<dbReference type="NCBIfam" id="TIGR00254">
    <property type="entry name" value="GGDEF"/>
    <property type="match status" value="1"/>
</dbReference>
<dbReference type="PANTHER" id="PTHR45138:SF9">
    <property type="entry name" value="DIGUANYLATE CYCLASE DGCM-RELATED"/>
    <property type="match status" value="1"/>
</dbReference>
<proteinExistence type="predicted"/>
<comment type="catalytic activity">
    <reaction evidence="2">
        <text>2 GTP = 3',3'-c-di-GMP + 2 diphosphate</text>
        <dbReference type="Rhea" id="RHEA:24898"/>
        <dbReference type="ChEBI" id="CHEBI:33019"/>
        <dbReference type="ChEBI" id="CHEBI:37565"/>
        <dbReference type="ChEBI" id="CHEBI:58805"/>
        <dbReference type="EC" id="2.7.7.65"/>
    </reaction>
</comment>
<accession>A0A833UP26</accession>
<reference evidence="5" key="1">
    <citation type="journal article" date="2020" name="MBio">
        <title>Horizontal gene transfer to a defensive symbiont with a reduced genome amongst a multipartite beetle microbiome.</title>
        <authorList>
            <person name="Waterworth S.C."/>
            <person name="Florez L.V."/>
            <person name="Rees E.R."/>
            <person name="Hertweck C."/>
            <person name="Kaltenpoth M."/>
            <person name="Kwan J.C."/>
        </authorList>
    </citation>
    <scope>NUCLEOTIDE SEQUENCE [LARGE SCALE GENOMIC DNA]</scope>
</reference>
<dbReference type="Proteomes" id="UP000490535">
    <property type="component" value="Unassembled WGS sequence"/>
</dbReference>
<dbReference type="PROSITE" id="PS50887">
    <property type="entry name" value="GGDEF"/>
    <property type="match status" value="1"/>
</dbReference>
<dbReference type="CDD" id="cd01949">
    <property type="entry name" value="GGDEF"/>
    <property type="match status" value="1"/>
</dbReference>
<dbReference type="AlphaFoldDB" id="A0A833UP26"/>
<dbReference type="Gene3D" id="3.30.70.270">
    <property type="match status" value="1"/>
</dbReference>
<organism evidence="4 5">
    <name type="scientific">Acinetobacter bereziniae</name>
    <name type="common">Acinetobacter genomosp. 10</name>
    <dbReference type="NCBI Taxonomy" id="106648"/>
    <lineage>
        <taxon>Bacteria</taxon>
        <taxon>Pseudomonadati</taxon>
        <taxon>Pseudomonadota</taxon>
        <taxon>Gammaproteobacteria</taxon>
        <taxon>Moraxellales</taxon>
        <taxon>Moraxellaceae</taxon>
        <taxon>Acinetobacter</taxon>
    </lineage>
</organism>
<dbReference type="EC" id="2.7.7.65" evidence="1"/>
<protein>
    <recommendedName>
        <fullName evidence="1">diguanylate cyclase</fullName>
        <ecNumber evidence="1">2.7.7.65</ecNumber>
    </recommendedName>
</protein>
<evidence type="ECO:0000259" key="3">
    <source>
        <dbReference type="PROSITE" id="PS50887"/>
    </source>
</evidence>
<dbReference type="InterPro" id="IPR043128">
    <property type="entry name" value="Rev_trsase/Diguanyl_cyclase"/>
</dbReference>
<evidence type="ECO:0000256" key="1">
    <source>
        <dbReference type="ARBA" id="ARBA00012528"/>
    </source>
</evidence>
<dbReference type="Pfam" id="PF00990">
    <property type="entry name" value="GGDEF"/>
    <property type="match status" value="1"/>
</dbReference>
<evidence type="ECO:0000313" key="5">
    <source>
        <dbReference type="Proteomes" id="UP000490535"/>
    </source>
</evidence>
<sequence>MAILLIDLDHFKKINDQYGHVIGDYVLQEFSRQVKAQIRTHDLLGRLGGEEFAILLKDGFVA</sequence>
<name>A0A833UP26_ACIBZ</name>
<gene>
    <name evidence="4" type="primary">dgcT_4</name>
    <name evidence="4" type="ORF">GAK29_03777</name>
</gene>
<dbReference type="EMBL" id="WNDP01000132">
    <property type="protein sequence ID" value="KAF1019926.1"/>
    <property type="molecule type" value="Genomic_DNA"/>
</dbReference>
<comment type="caution">
    <text evidence="4">The sequence shown here is derived from an EMBL/GenBank/DDBJ whole genome shotgun (WGS) entry which is preliminary data.</text>
</comment>
<dbReference type="PANTHER" id="PTHR45138">
    <property type="entry name" value="REGULATORY COMPONENTS OF SENSORY TRANSDUCTION SYSTEM"/>
    <property type="match status" value="1"/>
</dbReference>
<dbReference type="InterPro" id="IPR050469">
    <property type="entry name" value="Diguanylate_Cyclase"/>
</dbReference>
<dbReference type="InterPro" id="IPR000160">
    <property type="entry name" value="GGDEF_dom"/>
</dbReference>
<dbReference type="InterPro" id="IPR029787">
    <property type="entry name" value="Nucleotide_cyclase"/>
</dbReference>
<feature type="domain" description="GGDEF" evidence="3">
    <location>
        <begin position="1"/>
        <end position="62"/>
    </location>
</feature>
<dbReference type="GO" id="GO:0052621">
    <property type="term" value="F:diguanylate cyclase activity"/>
    <property type="evidence" value="ECO:0007669"/>
    <property type="project" value="UniProtKB-EC"/>
</dbReference>
<evidence type="ECO:0000313" key="4">
    <source>
        <dbReference type="EMBL" id="KAF1019926.1"/>
    </source>
</evidence>
<evidence type="ECO:0000256" key="2">
    <source>
        <dbReference type="ARBA" id="ARBA00034247"/>
    </source>
</evidence>
<dbReference type="SUPFAM" id="SSF55073">
    <property type="entry name" value="Nucleotide cyclase"/>
    <property type="match status" value="1"/>
</dbReference>